<evidence type="ECO:0008006" key="14">
    <source>
        <dbReference type="Google" id="ProtNLM"/>
    </source>
</evidence>
<dbReference type="InterPro" id="IPR018866">
    <property type="entry name" value="Znf-4CXXC_R1"/>
</dbReference>
<dbReference type="GO" id="GO:0008270">
    <property type="term" value="F:zinc ion binding"/>
    <property type="evidence" value="ECO:0007669"/>
    <property type="project" value="UniProtKB-KW"/>
</dbReference>
<dbReference type="InterPro" id="IPR003347">
    <property type="entry name" value="JmjC_dom"/>
</dbReference>
<dbReference type="Pfam" id="PF08879">
    <property type="entry name" value="WRC"/>
    <property type="match status" value="1"/>
</dbReference>
<dbReference type="PANTHER" id="PTHR12549">
    <property type="entry name" value="JMJC DOMAIN-CONTAINING HISTONE DEMETHYLATION PROTEIN"/>
    <property type="match status" value="1"/>
</dbReference>
<dbReference type="InterPro" id="IPR014977">
    <property type="entry name" value="WRC_dom"/>
</dbReference>
<evidence type="ECO:0000256" key="1">
    <source>
        <dbReference type="ARBA" id="ARBA00004123"/>
    </source>
</evidence>
<reference evidence="12 13" key="1">
    <citation type="submission" date="2021-07" db="EMBL/GenBank/DDBJ databases">
        <title>The Aristolochia fimbriata genome: insights into angiosperm evolution, floral development and chemical biosynthesis.</title>
        <authorList>
            <person name="Jiao Y."/>
        </authorList>
    </citation>
    <scope>NUCLEOTIDE SEQUENCE [LARGE SCALE GENOMIC DNA]</scope>
    <source>
        <strain evidence="12">IBCAS-2021</strain>
        <tissue evidence="12">Leaf</tissue>
    </source>
</reference>
<evidence type="ECO:0000256" key="8">
    <source>
        <dbReference type="PROSITE-ProRule" id="PRU01002"/>
    </source>
</evidence>
<keyword evidence="4" id="KW-0805">Transcription regulation</keyword>
<evidence type="ECO:0000256" key="2">
    <source>
        <dbReference type="ARBA" id="ARBA00006801"/>
    </source>
</evidence>
<dbReference type="Pfam" id="PF10497">
    <property type="entry name" value="zf-4CXXC_R1"/>
    <property type="match status" value="1"/>
</dbReference>
<evidence type="ECO:0000313" key="12">
    <source>
        <dbReference type="EMBL" id="KAG9452793.1"/>
    </source>
</evidence>
<organism evidence="12 13">
    <name type="scientific">Aristolochia fimbriata</name>
    <name type="common">White veined hardy Dutchman's pipe vine</name>
    <dbReference type="NCBI Taxonomy" id="158543"/>
    <lineage>
        <taxon>Eukaryota</taxon>
        <taxon>Viridiplantae</taxon>
        <taxon>Streptophyta</taxon>
        <taxon>Embryophyta</taxon>
        <taxon>Tracheophyta</taxon>
        <taxon>Spermatophyta</taxon>
        <taxon>Magnoliopsida</taxon>
        <taxon>Magnoliidae</taxon>
        <taxon>Piperales</taxon>
        <taxon>Aristolochiaceae</taxon>
        <taxon>Aristolochia</taxon>
    </lineage>
</organism>
<comment type="caution">
    <text evidence="12">The sequence shown here is derived from an EMBL/GenBank/DDBJ whole genome shotgun (WGS) entry which is preliminary data.</text>
</comment>
<comment type="subcellular location">
    <subcellularLocation>
        <location evidence="1">Nucleus</location>
    </subcellularLocation>
</comment>
<evidence type="ECO:0000256" key="5">
    <source>
        <dbReference type="ARBA" id="ARBA00023163"/>
    </source>
</evidence>
<dbReference type="SMART" id="SM00558">
    <property type="entry name" value="JmjC"/>
    <property type="match status" value="1"/>
</dbReference>
<dbReference type="PROSITE" id="PS50089">
    <property type="entry name" value="ZF_RING_2"/>
    <property type="match status" value="1"/>
</dbReference>
<evidence type="ECO:0000313" key="13">
    <source>
        <dbReference type="Proteomes" id="UP000825729"/>
    </source>
</evidence>
<dbReference type="InterPro" id="IPR045109">
    <property type="entry name" value="LSDs-like"/>
</dbReference>
<gene>
    <name evidence="12" type="ORF">H6P81_005697</name>
</gene>
<dbReference type="AlphaFoldDB" id="A0AAV7EZQ4"/>
<evidence type="ECO:0000256" key="3">
    <source>
        <dbReference type="ARBA" id="ARBA00022723"/>
    </source>
</evidence>
<feature type="domain" description="JmjC" evidence="10">
    <location>
        <begin position="628"/>
        <end position="915"/>
    </location>
</feature>
<dbReference type="Proteomes" id="UP000825729">
    <property type="component" value="Unassembled WGS sequence"/>
</dbReference>
<dbReference type="GO" id="GO:0031490">
    <property type="term" value="F:chromatin DNA binding"/>
    <property type="evidence" value="ECO:0007669"/>
    <property type="project" value="TreeGrafter"/>
</dbReference>
<proteinExistence type="inferred from homology"/>
<dbReference type="EMBL" id="JAINDJ010000003">
    <property type="protein sequence ID" value="KAG9452793.1"/>
    <property type="molecule type" value="Genomic_DNA"/>
</dbReference>
<dbReference type="PROSITE" id="PS51184">
    <property type="entry name" value="JMJC"/>
    <property type="match status" value="1"/>
</dbReference>
<evidence type="ECO:0000259" key="11">
    <source>
        <dbReference type="PROSITE" id="PS51667"/>
    </source>
</evidence>
<feature type="domain" description="WRC" evidence="11">
    <location>
        <begin position="7"/>
        <end position="51"/>
    </location>
</feature>
<comment type="caution">
    <text evidence="8">Lacks conserved residue(s) required for the propagation of feature annotation.</text>
</comment>
<evidence type="ECO:0000259" key="9">
    <source>
        <dbReference type="PROSITE" id="PS50089"/>
    </source>
</evidence>
<comment type="similarity">
    <text evidence="2">Belongs to the JARID1 histone demethylase family.</text>
</comment>
<dbReference type="Gene3D" id="2.60.120.650">
    <property type="entry name" value="Cupin"/>
    <property type="match status" value="1"/>
</dbReference>
<dbReference type="SUPFAM" id="SSF51197">
    <property type="entry name" value="Clavaminate synthase-like"/>
    <property type="match status" value="1"/>
</dbReference>
<keyword evidence="7" id="KW-0862">Zinc</keyword>
<keyword evidence="5" id="KW-0804">Transcription</keyword>
<name>A0AAV7EZQ4_ARIFI</name>
<accession>A0AAV7EZQ4</accession>
<dbReference type="Pfam" id="PF02373">
    <property type="entry name" value="JmjC"/>
    <property type="match status" value="1"/>
</dbReference>
<dbReference type="PANTHER" id="PTHR12549:SF42">
    <property type="entry name" value="LYSINE-SPECIFIC DEMETHYLASE JMJ28"/>
    <property type="match status" value="1"/>
</dbReference>
<keyword evidence="3" id="KW-0479">Metal-binding</keyword>
<evidence type="ECO:0000256" key="7">
    <source>
        <dbReference type="PROSITE-ProRule" id="PRU00175"/>
    </source>
</evidence>
<feature type="domain" description="RING-type" evidence="9">
    <location>
        <begin position="193"/>
        <end position="240"/>
    </location>
</feature>
<dbReference type="GO" id="GO:0000785">
    <property type="term" value="C:chromatin"/>
    <property type="evidence" value="ECO:0007669"/>
    <property type="project" value="TreeGrafter"/>
</dbReference>
<evidence type="ECO:0000256" key="4">
    <source>
        <dbReference type="ARBA" id="ARBA00023015"/>
    </source>
</evidence>
<sequence>MEEGELLPDHLRCRRSDGRRWRCFRRAVDNKSFCELHLLQARYRQSNKVVPQCMKMQRRFRTALKRAAAVSSTEKSTSKIEVKKGDLRMELISMVLRRQIEKKKRSRDEEKQGKNEKVLMRDLPNGLMAISRCPLPYFDNAFTPCEKKLGLDGNHFLRRCIRSKNVEPVPLSGYLIVPRCRNAESLRSLRKTCHQCASSRFVNLVRCSSCQKEFYCKTCIADWYTGLSEEEVKIACPLCRGHCNCKKCSPSEPEDPGCKDFVKGISKIEKILDAHYLICLLLPVLKQLNCEQRFEMEIEEKLQGRNPSTYQLLQAECDCDEKLFCDRCKASIVDFHRSCPQCSYDLCLSCCWDIRRSSLPDHSEKAVVNQHNKVNAHGQGRNQFSGLSEVNSPTLRSIPLEQKASNKDEVIPCPPKELGGCGTSLLDLRCVFPLNWTQDLEVTAEEIACSYDFSEVLDAPPCCSFCAEMNDKEGKLNANLREAATREGSDDNYLYCPTTQDIRDEGIEHFQKHWIRGQPVIIRNVLESSSDISWDPQVMFQSFIESQGKVFNNEEKLVKAIDCLDWCEVEISIQQFFKGYLEGRRHGDLWPEMLRITDWPPSNLFQEHLSSYYSKLLNILPFQEYTNPNSGLFNLAVKLPKGFFKADLGPRVCISYGIAEELGRGDSVTKLHFEISDVVNILTHSTEVVLPPHQLNKIEKLKKKHKAQDEKDLSPLMDEKVGDIVKLGPGLAGISLQKQETLKIGVEWDRMQNLDGCMESDCNSSCQGSPSFVSSVEKTIRDEKRENYLGCGEKLLPNFSGVQWDVFRREDVPKLEAYLSKHCNEFRHTYCSPIKHVVHPIHDQSFFLNATHKRKLKEEFQVEPWTFYQNLGEAVMIPAGCPFQLRNLKSCMKVGMDFVSPESVRECVRLIDELRQLPNDHKFKEDKIEVKKMVIYGISSAIQEIRELTTSGMIADGS</sequence>
<keyword evidence="13" id="KW-1185">Reference proteome</keyword>
<dbReference type="GO" id="GO:0003712">
    <property type="term" value="F:transcription coregulator activity"/>
    <property type="evidence" value="ECO:0007669"/>
    <property type="project" value="TreeGrafter"/>
</dbReference>
<dbReference type="InterPro" id="IPR001841">
    <property type="entry name" value="Znf_RING"/>
</dbReference>
<evidence type="ECO:0000256" key="6">
    <source>
        <dbReference type="ARBA" id="ARBA00023242"/>
    </source>
</evidence>
<evidence type="ECO:0000259" key="10">
    <source>
        <dbReference type="PROSITE" id="PS51184"/>
    </source>
</evidence>
<dbReference type="GO" id="GO:0000118">
    <property type="term" value="C:histone deacetylase complex"/>
    <property type="evidence" value="ECO:0007669"/>
    <property type="project" value="TreeGrafter"/>
</dbReference>
<protein>
    <recommendedName>
        <fullName evidence="14">Lysine-specific demethylase JMJ25</fullName>
    </recommendedName>
</protein>
<dbReference type="GO" id="GO:0006357">
    <property type="term" value="P:regulation of transcription by RNA polymerase II"/>
    <property type="evidence" value="ECO:0007669"/>
    <property type="project" value="TreeGrafter"/>
</dbReference>
<dbReference type="PROSITE" id="PS51667">
    <property type="entry name" value="WRC"/>
    <property type="match status" value="1"/>
</dbReference>
<dbReference type="GO" id="GO:0032454">
    <property type="term" value="F:histone H3K9 demethylase activity"/>
    <property type="evidence" value="ECO:0007669"/>
    <property type="project" value="InterPro"/>
</dbReference>
<keyword evidence="6" id="KW-0539">Nucleus</keyword>
<keyword evidence="7" id="KW-0863">Zinc-finger</keyword>